<dbReference type="OMA" id="FKCADAR"/>
<evidence type="ECO:0000256" key="1">
    <source>
        <dbReference type="ARBA" id="ARBA00022723"/>
    </source>
</evidence>
<evidence type="ECO:0000259" key="7">
    <source>
        <dbReference type="PROSITE" id="PS51999"/>
    </source>
</evidence>
<feature type="domain" description="GRF-type" evidence="7">
    <location>
        <begin position="44"/>
        <end position="83"/>
    </location>
</feature>
<keyword evidence="6" id="KW-0472">Membrane</keyword>
<dbReference type="PANTHER" id="PTHR33248">
    <property type="entry name" value="ZINC ION-BINDING PROTEIN"/>
    <property type="match status" value="1"/>
</dbReference>
<feature type="compositionally biased region" description="Low complexity" evidence="5">
    <location>
        <begin position="1"/>
        <end position="11"/>
    </location>
</feature>
<keyword evidence="3" id="KW-0862">Zinc</keyword>
<dbReference type="PROSITE" id="PS51999">
    <property type="entry name" value="ZF_GRF"/>
    <property type="match status" value="1"/>
</dbReference>
<proteinExistence type="predicted"/>
<evidence type="ECO:0000313" key="8">
    <source>
        <dbReference type="EnsemblPlants" id="EMT26090"/>
    </source>
</evidence>
<feature type="transmembrane region" description="Helical" evidence="6">
    <location>
        <begin position="146"/>
        <end position="164"/>
    </location>
</feature>
<evidence type="ECO:0000256" key="3">
    <source>
        <dbReference type="ARBA" id="ARBA00022833"/>
    </source>
</evidence>
<keyword evidence="6" id="KW-0812">Transmembrane</keyword>
<evidence type="ECO:0000256" key="4">
    <source>
        <dbReference type="PROSITE-ProRule" id="PRU01343"/>
    </source>
</evidence>
<evidence type="ECO:0000256" key="2">
    <source>
        <dbReference type="ARBA" id="ARBA00022771"/>
    </source>
</evidence>
<reference evidence="8" key="1">
    <citation type="submission" date="2015-06" db="UniProtKB">
        <authorList>
            <consortium name="EnsemblPlants"/>
        </authorList>
    </citation>
    <scope>IDENTIFICATION</scope>
</reference>
<protein>
    <recommendedName>
        <fullName evidence="7">GRF-type domain-containing protein</fullName>
    </recommendedName>
</protein>
<sequence>MSFSSGASSSLRGGGLNRRGEQQAVRSPVPYREPPMDYKPARNCSLCGKKAPRWISWSRANPGRRYYACVDAQHGFIDWHDGPTTPFLRGLLGDLRDKVWRLEDYLAAQSREGQDAGLTEEMKKNELVAETRARFDKKKEMEMYKFLFYGMMFFVVGLVVGLLLS</sequence>
<evidence type="ECO:0000256" key="6">
    <source>
        <dbReference type="SAM" id="Phobius"/>
    </source>
</evidence>
<dbReference type="ExpressionAtlas" id="M8BM74">
    <property type="expression patterns" value="baseline"/>
</dbReference>
<feature type="region of interest" description="Disordered" evidence="5">
    <location>
        <begin position="1"/>
        <end position="34"/>
    </location>
</feature>
<organism evidence="8">
    <name type="scientific">Aegilops tauschii</name>
    <name type="common">Tausch's goatgrass</name>
    <name type="synonym">Aegilops squarrosa</name>
    <dbReference type="NCBI Taxonomy" id="37682"/>
    <lineage>
        <taxon>Eukaryota</taxon>
        <taxon>Viridiplantae</taxon>
        <taxon>Streptophyta</taxon>
        <taxon>Embryophyta</taxon>
        <taxon>Tracheophyta</taxon>
        <taxon>Spermatophyta</taxon>
        <taxon>Magnoliopsida</taxon>
        <taxon>Liliopsida</taxon>
        <taxon>Poales</taxon>
        <taxon>Poaceae</taxon>
        <taxon>BOP clade</taxon>
        <taxon>Pooideae</taxon>
        <taxon>Triticodae</taxon>
        <taxon>Triticeae</taxon>
        <taxon>Triticinae</taxon>
        <taxon>Aegilops</taxon>
    </lineage>
</organism>
<keyword evidence="2 4" id="KW-0863">Zinc-finger</keyword>
<name>M8BM74_AEGTA</name>
<evidence type="ECO:0000256" key="5">
    <source>
        <dbReference type="SAM" id="MobiDB-lite"/>
    </source>
</evidence>
<dbReference type="EnsemblPlants" id="EMT26090">
    <property type="protein sequence ID" value="EMT26090"/>
    <property type="gene ID" value="F775_00117"/>
</dbReference>
<keyword evidence="6" id="KW-1133">Transmembrane helix</keyword>
<keyword evidence="1" id="KW-0479">Metal-binding</keyword>
<accession>M8BM74</accession>
<dbReference type="GO" id="GO:0008270">
    <property type="term" value="F:zinc ion binding"/>
    <property type="evidence" value="ECO:0007669"/>
    <property type="project" value="UniProtKB-KW"/>
</dbReference>
<dbReference type="InterPro" id="IPR010666">
    <property type="entry name" value="Znf_GRF"/>
</dbReference>
<dbReference type="AlphaFoldDB" id="M8BM74"/>